<reference evidence="1" key="1">
    <citation type="journal article" date="2023" name="Mol. Biol. Evol.">
        <title>Third-Generation Sequencing Reveals the Adaptive Role of the Epigenome in Three Deep-Sea Polychaetes.</title>
        <authorList>
            <person name="Perez M."/>
            <person name="Aroh O."/>
            <person name="Sun Y."/>
            <person name="Lan Y."/>
            <person name="Juniper S.K."/>
            <person name="Young C.R."/>
            <person name="Angers B."/>
            <person name="Qian P.Y."/>
        </authorList>
    </citation>
    <scope>NUCLEOTIDE SEQUENCE</scope>
    <source>
        <strain evidence="1">P08H-3</strain>
    </source>
</reference>
<comment type="caution">
    <text evidence="1">The sequence shown here is derived from an EMBL/GenBank/DDBJ whole genome shotgun (WGS) entry which is preliminary data.</text>
</comment>
<accession>A0AAD9JN29</accession>
<dbReference type="AlphaFoldDB" id="A0AAD9JN29"/>
<protein>
    <submittedName>
        <fullName evidence="1">Uncharacterized protein</fullName>
    </submittedName>
</protein>
<keyword evidence="2" id="KW-1185">Reference proteome</keyword>
<proteinExistence type="predicted"/>
<gene>
    <name evidence="1" type="ORF">LSH36_217g04071</name>
</gene>
<evidence type="ECO:0000313" key="1">
    <source>
        <dbReference type="EMBL" id="KAK2156274.1"/>
    </source>
</evidence>
<dbReference type="Proteomes" id="UP001208570">
    <property type="component" value="Unassembled WGS sequence"/>
</dbReference>
<evidence type="ECO:0000313" key="2">
    <source>
        <dbReference type="Proteomes" id="UP001208570"/>
    </source>
</evidence>
<organism evidence="1 2">
    <name type="scientific">Paralvinella palmiformis</name>
    <dbReference type="NCBI Taxonomy" id="53620"/>
    <lineage>
        <taxon>Eukaryota</taxon>
        <taxon>Metazoa</taxon>
        <taxon>Spiralia</taxon>
        <taxon>Lophotrochozoa</taxon>
        <taxon>Annelida</taxon>
        <taxon>Polychaeta</taxon>
        <taxon>Sedentaria</taxon>
        <taxon>Canalipalpata</taxon>
        <taxon>Terebellida</taxon>
        <taxon>Terebelliformia</taxon>
        <taxon>Alvinellidae</taxon>
        <taxon>Paralvinella</taxon>
    </lineage>
</organism>
<name>A0AAD9JN29_9ANNE</name>
<dbReference type="EMBL" id="JAODUP010000217">
    <property type="protein sequence ID" value="KAK2156274.1"/>
    <property type="molecule type" value="Genomic_DNA"/>
</dbReference>
<sequence>MAMIVSQAGGLKLCKRCESSEMAALRDYYETTGFGRSVSFRQFLTSLLETMSRFKHLSRLYWDLKKLIHRYDDCLVTCGISFSKRNTDMDYQPIRMSTLRRLYSGMDNGMSNVAIAMNSVVIALTTTIDTTCILMEDIIYVGRKVIPDVGTVNRTVS</sequence>